<dbReference type="PRINTS" id="PR00455">
    <property type="entry name" value="HTHTETR"/>
</dbReference>
<sequence length="226" mass="24766">MTNRAGTRRKAGGRTPALETKTAPAQARSQDTYEYILETAGKLLGNMGFEELTTNLICRTAGMTPPALYRYFPNKYAILKILGERLIAAQDLVVDQWLTSGVVGPSRPEDSIKRIASVLRSLIAVTKRFPGGVVVNRAIHAVPLLQQLHVESRESVAAQLCGILQPQFPMVPAARLHVAARMVSELSSALVQMAIEDAERDPESLIYETALLFASYFRALQDSSAR</sequence>
<dbReference type="PANTHER" id="PTHR30055">
    <property type="entry name" value="HTH-TYPE TRANSCRIPTIONAL REGULATOR RUTR"/>
    <property type="match status" value="1"/>
</dbReference>
<evidence type="ECO:0000313" key="8">
    <source>
        <dbReference type="Proteomes" id="UP000494329"/>
    </source>
</evidence>
<dbReference type="Pfam" id="PF00440">
    <property type="entry name" value="TetR_N"/>
    <property type="match status" value="1"/>
</dbReference>
<dbReference type="GO" id="GO:0003700">
    <property type="term" value="F:DNA-binding transcription factor activity"/>
    <property type="evidence" value="ECO:0007669"/>
    <property type="project" value="TreeGrafter"/>
</dbReference>
<dbReference type="PANTHER" id="PTHR30055:SF234">
    <property type="entry name" value="HTH-TYPE TRANSCRIPTIONAL REGULATOR BETI"/>
    <property type="match status" value="1"/>
</dbReference>
<protein>
    <recommendedName>
        <fullName evidence="6">HTH tetR-type domain-containing protein</fullName>
    </recommendedName>
</protein>
<name>A0A6J5DLH1_9BURK</name>
<evidence type="ECO:0000256" key="5">
    <source>
        <dbReference type="SAM" id="MobiDB-lite"/>
    </source>
</evidence>
<keyword evidence="1" id="KW-0805">Transcription regulation</keyword>
<keyword evidence="3" id="KW-0804">Transcription</keyword>
<feature type="DNA-binding region" description="H-T-H motif" evidence="4">
    <location>
        <begin position="53"/>
        <end position="72"/>
    </location>
</feature>
<dbReference type="InterPro" id="IPR041669">
    <property type="entry name" value="TetR_C_15"/>
</dbReference>
<dbReference type="InterPro" id="IPR001647">
    <property type="entry name" value="HTH_TetR"/>
</dbReference>
<feature type="region of interest" description="Disordered" evidence="5">
    <location>
        <begin position="1"/>
        <end position="26"/>
    </location>
</feature>
<dbReference type="Proteomes" id="UP000494329">
    <property type="component" value="Unassembled WGS sequence"/>
</dbReference>
<reference evidence="7 8" key="1">
    <citation type="submission" date="2020-04" db="EMBL/GenBank/DDBJ databases">
        <authorList>
            <person name="De Canck E."/>
        </authorList>
    </citation>
    <scope>NUCLEOTIDE SEQUENCE [LARGE SCALE GENOMIC DNA]</scope>
    <source>
        <strain evidence="7 8">LMG 29739</strain>
    </source>
</reference>
<evidence type="ECO:0000256" key="4">
    <source>
        <dbReference type="PROSITE-ProRule" id="PRU00335"/>
    </source>
</evidence>
<evidence type="ECO:0000313" key="7">
    <source>
        <dbReference type="EMBL" id="CAB3754823.1"/>
    </source>
</evidence>
<dbReference type="GO" id="GO:0000976">
    <property type="term" value="F:transcription cis-regulatory region binding"/>
    <property type="evidence" value="ECO:0007669"/>
    <property type="project" value="TreeGrafter"/>
</dbReference>
<dbReference type="EMBL" id="CADIKF010000012">
    <property type="protein sequence ID" value="CAB3754823.1"/>
    <property type="molecule type" value="Genomic_DNA"/>
</dbReference>
<proteinExistence type="predicted"/>
<organism evidence="7 8">
    <name type="scientific">Paraburkholderia solisilvae</name>
    <dbReference type="NCBI Taxonomy" id="624376"/>
    <lineage>
        <taxon>Bacteria</taxon>
        <taxon>Pseudomonadati</taxon>
        <taxon>Pseudomonadota</taxon>
        <taxon>Betaproteobacteria</taxon>
        <taxon>Burkholderiales</taxon>
        <taxon>Burkholderiaceae</taxon>
        <taxon>Paraburkholderia</taxon>
    </lineage>
</organism>
<evidence type="ECO:0000259" key="6">
    <source>
        <dbReference type="PROSITE" id="PS50977"/>
    </source>
</evidence>
<dbReference type="Gene3D" id="1.10.357.10">
    <property type="entry name" value="Tetracycline Repressor, domain 2"/>
    <property type="match status" value="1"/>
</dbReference>
<keyword evidence="8" id="KW-1185">Reference proteome</keyword>
<dbReference type="PROSITE" id="PS50977">
    <property type="entry name" value="HTH_TETR_2"/>
    <property type="match status" value="1"/>
</dbReference>
<accession>A0A6J5DLH1</accession>
<gene>
    <name evidence="7" type="ORF">LMG29739_02039</name>
</gene>
<dbReference type="InterPro" id="IPR009057">
    <property type="entry name" value="Homeodomain-like_sf"/>
</dbReference>
<evidence type="ECO:0000256" key="2">
    <source>
        <dbReference type="ARBA" id="ARBA00023125"/>
    </source>
</evidence>
<dbReference type="AlphaFoldDB" id="A0A6J5DLH1"/>
<dbReference type="Pfam" id="PF17918">
    <property type="entry name" value="TetR_C_15"/>
    <property type="match status" value="1"/>
</dbReference>
<dbReference type="SUPFAM" id="SSF46689">
    <property type="entry name" value="Homeodomain-like"/>
    <property type="match status" value="1"/>
</dbReference>
<evidence type="ECO:0000256" key="1">
    <source>
        <dbReference type="ARBA" id="ARBA00023015"/>
    </source>
</evidence>
<keyword evidence="2 4" id="KW-0238">DNA-binding</keyword>
<dbReference type="InterPro" id="IPR050109">
    <property type="entry name" value="HTH-type_TetR-like_transc_reg"/>
</dbReference>
<evidence type="ECO:0000256" key="3">
    <source>
        <dbReference type="ARBA" id="ARBA00023163"/>
    </source>
</evidence>
<feature type="domain" description="HTH tetR-type" evidence="6">
    <location>
        <begin position="30"/>
        <end position="90"/>
    </location>
</feature>
<feature type="compositionally biased region" description="Basic residues" evidence="5">
    <location>
        <begin position="1"/>
        <end position="12"/>
    </location>
</feature>
<dbReference type="RefSeq" id="WP_175110775.1">
    <property type="nucleotide sequence ID" value="NZ_CADIKF010000012.1"/>
</dbReference>